<feature type="region of interest" description="Disordered" evidence="2">
    <location>
        <begin position="1"/>
        <end position="31"/>
    </location>
</feature>
<organism evidence="3">
    <name type="scientific">Aphanomyces invadans</name>
    <dbReference type="NCBI Taxonomy" id="157072"/>
    <lineage>
        <taxon>Eukaryota</taxon>
        <taxon>Sar</taxon>
        <taxon>Stramenopiles</taxon>
        <taxon>Oomycota</taxon>
        <taxon>Saprolegniomycetes</taxon>
        <taxon>Saprolegniales</taxon>
        <taxon>Verrucalvaceae</taxon>
        <taxon>Aphanomyces</taxon>
    </lineage>
</organism>
<dbReference type="PANTHER" id="PTHR38019">
    <property type="entry name" value="KDA ANTIGEN P200, PUTATIVE-RELATED"/>
    <property type="match status" value="1"/>
</dbReference>
<evidence type="ECO:0000256" key="2">
    <source>
        <dbReference type="SAM" id="MobiDB-lite"/>
    </source>
</evidence>
<dbReference type="eggNOG" id="ENOG502RFN6">
    <property type="taxonomic scope" value="Eukaryota"/>
</dbReference>
<keyword evidence="1" id="KW-0175">Coiled coil</keyword>
<accession>A0A024TLX6</accession>
<dbReference type="AlphaFoldDB" id="A0A024TLX6"/>
<name>A0A024TLX6_9STRA</name>
<dbReference type="RefSeq" id="XP_008876334.1">
    <property type="nucleotide sequence ID" value="XM_008878112.1"/>
</dbReference>
<evidence type="ECO:0000256" key="1">
    <source>
        <dbReference type="SAM" id="Coils"/>
    </source>
</evidence>
<dbReference type="GeneID" id="20088475"/>
<feature type="compositionally biased region" description="Low complexity" evidence="2">
    <location>
        <begin position="113"/>
        <end position="126"/>
    </location>
</feature>
<feature type="coiled-coil region" evidence="1">
    <location>
        <begin position="351"/>
        <end position="441"/>
    </location>
</feature>
<dbReference type="PANTHER" id="PTHR38019:SF1">
    <property type="entry name" value="N-ACETYLTRANSFERASE DOMAIN-CONTAINING PROTEIN"/>
    <property type="match status" value="1"/>
</dbReference>
<sequence>MTAACADVASSPQKEGTVSIDDFNGTKPISSPRSIEACAAVGITPDDLMPRTIASFASPKEDLSFTMKRAERYEQRRVQLLDQVRVARQRQMDQEVSSALGRSVYRSGVHTRPSSSPSKSARQSSPVLRTSHHKPSGSNFTPSVVEDSTVVENERRRLEKIQLRQMTEMQQMINWEIKQAEMEAMQTEQLAMRKRQEEAIEREKARRLKDADEARRQRELTKRQVQLEEVAAARALALREFAEAKKRKEIEDQAKLAWKNEMVQRERERLRKAEEHRQQTQNILSELEAQAMKRMEDMERRDKVRKEKLDRRRHEKIAEILEKTAKNKERIMSVMNDKDRLLQMQREAYAQRQADSDARRLRLEAEQAARRQQQARIDAERKEAEIATREHQKQLETERRERLLDAEREAEIRLHIRTQEKEELRQRRREEEEIKNMERIQVANRMRETEAERQSQILSKSQSKGQRAEMMQHKRKLEMRAKWEEAKLREEAIQDALQRKARRDDYHKSVLMSKLECDQARTDAIKCQKESILQQRRRVKQQAEIQRQEILSSFYKMKITKKFNLQAVESVLGSTTSRPKTARGGGTSPAKIKSNNHKISTRPKTAPRGGVRRPKTPQTRPAVASAVCRQRYSSFAASSNAVDFAAPRYISKHISRYPSNKDTATPEQVAELAPQPQASKPTMDQHLEAFRRRQNQELLRVLEEEQAAEEQREVIMQQARDSSERSRLEKIFGLERSQASERIMRLTEEHEIMFNQHLTELRQQADGM</sequence>
<feature type="coiled-coil region" evidence="1">
    <location>
        <begin position="263"/>
        <end position="290"/>
    </location>
</feature>
<feature type="region of interest" description="Disordered" evidence="2">
    <location>
        <begin position="573"/>
        <end position="624"/>
    </location>
</feature>
<reference evidence="3" key="1">
    <citation type="submission" date="2013-12" db="EMBL/GenBank/DDBJ databases">
        <title>The Genome Sequence of Aphanomyces invadans NJM9701.</title>
        <authorList>
            <consortium name="The Broad Institute Genomics Platform"/>
            <person name="Russ C."/>
            <person name="Tyler B."/>
            <person name="van West P."/>
            <person name="Dieguez-Uribeondo J."/>
            <person name="Young S.K."/>
            <person name="Zeng Q."/>
            <person name="Gargeya S."/>
            <person name="Fitzgerald M."/>
            <person name="Abouelleil A."/>
            <person name="Alvarado L."/>
            <person name="Chapman S.B."/>
            <person name="Gainer-Dewar J."/>
            <person name="Goldberg J."/>
            <person name="Griggs A."/>
            <person name="Gujja S."/>
            <person name="Hansen M."/>
            <person name="Howarth C."/>
            <person name="Imamovic A."/>
            <person name="Ireland A."/>
            <person name="Larimer J."/>
            <person name="McCowan C."/>
            <person name="Murphy C."/>
            <person name="Pearson M."/>
            <person name="Poon T.W."/>
            <person name="Priest M."/>
            <person name="Roberts A."/>
            <person name="Saif S."/>
            <person name="Shea T."/>
            <person name="Sykes S."/>
            <person name="Wortman J."/>
            <person name="Nusbaum C."/>
            <person name="Birren B."/>
        </authorList>
    </citation>
    <scope>NUCLEOTIDE SEQUENCE [LARGE SCALE GENOMIC DNA]</scope>
    <source>
        <strain evidence="3">NJM9701</strain>
    </source>
</reference>
<feature type="region of interest" description="Disordered" evidence="2">
    <location>
        <begin position="91"/>
        <end position="151"/>
    </location>
</feature>
<proteinExistence type="predicted"/>
<feature type="compositionally biased region" description="Polar residues" evidence="2">
    <location>
        <begin position="454"/>
        <end position="465"/>
    </location>
</feature>
<dbReference type="EMBL" id="KI913982">
    <property type="protein sequence ID" value="ETV95160.1"/>
    <property type="molecule type" value="Genomic_DNA"/>
</dbReference>
<dbReference type="OrthoDB" id="200110at2759"/>
<feature type="region of interest" description="Disordered" evidence="2">
    <location>
        <begin position="446"/>
        <end position="467"/>
    </location>
</feature>
<protein>
    <submittedName>
        <fullName evidence="3">Uncharacterized protein</fullName>
    </submittedName>
</protein>
<gene>
    <name evidence="3" type="ORF">H310_11425</name>
</gene>
<dbReference type="VEuPathDB" id="FungiDB:H310_11425"/>
<evidence type="ECO:0000313" key="3">
    <source>
        <dbReference type="EMBL" id="ETV95160.1"/>
    </source>
</evidence>